<reference evidence="2 4" key="1">
    <citation type="submission" date="2020-01" db="EMBL/GenBank/DDBJ databases">
        <title>Insect and environment-associated Actinomycetes.</title>
        <authorList>
            <person name="Currrie C."/>
            <person name="Chevrette M."/>
            <person name="Carlson C."/>
            <person name="Stubbendieck R."/>
            <person name="Wendt-Pienkowski E."/>
        </authorList>
    </citation>
    <scope>NUCLEOTIDE SEQUENCE</scope>
    <source>
        <strain evidence="2">SID505</strain>
        <strain evidence="3 4">SID7903</strain>
    </source>
</reference>
<dbReference type="RefSeq" id="WP_052658841.1">
    <property type="nucleotide sequence ID" value="NZ_JAAGMK010000977.1"/>
</dbReference>
<evidence type="ECO:0000313" key="2">
    <source>
        <dbReference type="EMBL" id="NEB89274.1"/>
    </source>
</evidence>
<dbReference type="Pfam" id="PF13546">
    <property type="entry name" value="DDE_5"/>
    <property type="match status" value="1"/>
</dbReference>
<accession>A0A6G3T1Y2</accession>
<dbReference type="AlphaFoldDB" id="A0A6G3T1Y2"/>
<dbReference type="PANTHER" id="PTHR33627:SF1">
    <property type="entry name" value="TRANSPOSASE"/>
    <property type="match status" value="1"/>
</dbReference>
<evidence type="ECO:0000313" key="4">
    <source>
        <dbReference type="Proteomes" id="UP000470951"/>
    </source>
</evidence>
<dbReference type="InterPro" id="IPR039365">
    <property type="entry name" value="IS701-like"/>
</dbReference>
<name>A0A6G3T1Y2_STRAQ</name>
<dbReference type="EMBL" id="JAAGMK010000977">
    <property type="protein sequence ID" value="NEB89274.1"/>
    <property type="molecule type" value="Genomic_DNA"/>
</dbReference>
<comment type="caution">
    <text evidence="2">The sequence shown here is derived from an EMBL/GenBank/DDBJ whole genome shotgun (WGS) entry which is preliminary data.</text>
</comment>
<gene>
    <name evidence="2" type="ORF">G3I43_34730</name>
    <name evidence="3" type="ORF">G3I58_12665</name>
</gene>
<dbReference type="Proteomes" id="UP000470951">
    <property type="component" value="Unassembled WGS sequence"/>
</dbReference>
<dbReference type="InterPro" id="IPR038721">
    <property type="entry name" value="IS701-like_DDE_dom"/>
</dbReference>
<protein>
    <submittedName>
        <fullName evidence="2">Transposase</fullName>
    </submittedName>
</protein>
<dbReference type="EMBL" id="JAAGMS010000141">
    <property type="protein sequence ID" value="NEB98817.1"/>
    <property type="molecule type" value="Genomic_DNA"/>
</dbReference>
<evidence type="ECO:0000259" key="1">
    <source>
        <dbReference type="Pfam" id="PF13546"/>
    </source>
</evidence>
<proteinExistence type="predicted"/>
<dbReference type="PANTHER" id="PTHR33627">
    <property type="entry name" value="TRANSPOSASE"/>
    <property type="match status" value="1"/>
</dbReference>
<sequence>MTTTHETPDMATGRPPGDLSRLLFGHLHRSDQQRWGHVYLQGLLRTDGKKTVRRMAAVVTGSEAASTSLHQFVNASPWEWAPARGELARWAARSLPVRAWTLAPAVLPKRGNCSAGVHQRFLPESGRTVNCQLGLGLFLDAGQTHVPVDWRLFLPPRFTRDEAVRDRAKIPATTRPQPLWDHALRLVQEMTSWSDGRTAPVVADLTALCDVAPLAQRLQGGGHAFVLAIPGQTTLAGPELPPGERESARGLLLRRGVRHPAGAGRQVISYDTPVRGLRPDGERDHGAGRLMAEWDAGSGRPGRIWLTNITDRHPAELLELARSPQGARASIDRMGEDFGLLDFEGRSFPGWHRHMTLVSAAYACSTLEGMAQA</sequence>
<feature type="domain" description="Transposase IS701-like DDE" evidence="1">
    <location>
        <begin position="23"/>
        <end position="251"/>
    </location>
</feature>
<organism evidence="2">
    <name type="scientific">Streptomyces anulatus</name>
    <name type="common">Streptomyces chrysomallus</name>
    <dbReference type="NCBI Taxonomy" id="1892"/>
    <lineage>
        <taxon>Bacteria</taxon>
        <taxon>Bacillati</taxon>
        <taxon>Actinomycetota</taxon>
        <taxon>Actinomycetes</taxon>
        <taxon>Kitasatosporales</taxon>
        <taxon>Streptomycetaceae</taxon>
        <taxon>Streptomyces</taxon>
    </lineage>
</organism>
<evidence type="ECO:0000313" key="3">
    <source>
        <dbReference type="EMBL" id="NEB98817.1"/>
    </source>
</evidence>